<dbReference type="GO" id="GO:0016805">
    <property type="term" value="F:dipeptidase activity"/>
    <property type="evidence" value="ECO:0007669"/>
    <property type="project" value="UniProtKB-KW"/>
</dbReference>
<dbReference type="SUPFAM" id="SSF53187">
    <property type="entry name" value="Zn-dependent exopeptidases"/>
    <property type="match status" value="1"/>
</dbReference>
<evidence type="ECO:0000256" key="8">
    <source>
        <dbReference type="ARBA" id="ARBA00023049"/>
    </source>
</evidence>
<dbReference type="GO" id="GO:0008237">
    <property type="term" value="F:metallopeptidase activity"/>
    <property type="evidence" value="ECO:0007669"/>
    <property type="project" value="UniProtKB-KW"/>
</dbReference>
<dbReference type="RefSeq" id="WP_130435389.1">
    <property type="nucleotide sequence ID" value="NZ_SGXF01000004.1"/>
</dbReference>
<dbReference type="OrthoDB" id="9761532at2"/>
<keyword evidence="6" id="KW-0862">Zinc</keyword>
<evidence type="ECO:0000256" key="2">
    <source>
        <dbReference type="ARBA" id="ARBA00006247"/>
    </source>
</evidence>
<dbReference type="Gene3D" id="3.40.630.10">
    <property type="entry name" value="Zn peptidases"/>
    <property type="match status" value="1"/>
</dbReference>
<comment type="caution">
    <text evidence="9">The sequence shown here is derived from an EMBL/GenBank/DDBJ whole genome shotgun (WGS) entry which is preliminary data.</text>
</comment>
<reference evidence="9 10" key="1">
    <citation type="submission" date="2019-02" db="EMBL/GenBank/DDBJ databases">
        <title>Genomic Encyclopedia of Type Strains, Phase IV (KMG-IV): sequencing the most valuable type-strain genomes for metagenomic binning, comparative biology and taxonomic classification.</title>
        <authorList>
            <person name="Goeker M."/>
        </authorList>
    </citation>
    <scope>NUCLEOTIDE SEQUENCE [LARGE SCALE GENOMIC DNA]</scope>
    <source>
        <strain evidence="9 10">DSM 29486</strain>
    </source>
</reference>
<dbReference type="Proteomes" id="UP000292927">
    <property type="component" value="Unassembled WGS sequence"/>
</dbReference>
<evidence type="ECO:0000256" key="4">
    <source>
        <dbReference type="ARBA" id="ARBA00022723"/>
    </source>
</evidence>
<name>A0A4Q7P384_9FIRM</name>
<dbReference type="Gene3D" id="3.30.70.360">
    <property type="match status" value="2"/>
</dbReference>
<keyword evidence="10" id="KW-1185">Reference proteome</keyword>
<dbReference type="Pfam" id="PF01546">
    <property type="entry name" value="Peptidase_M20"/>
    <property type="match status" value="1"/>
</dbReference>
<accession>A0A4Q7P384</accession>
<dbReference type="InterPro" id="IPR036264">
    <property type="entry name" value="Bact_exopeptidase_dim_dom"/>
</dbReference>
<comment type="similarity">
    <text evidence="2">Belongs to the peptidase M20A family.</text>
</comment>
<sequence>MNDKELSAAVAQWARDHREEMVQDLISIVNRKSISEPGEGGFAFGTDCKDCADAMAEMGRKYGFDIENDDYYTLSVLAPGGSKKEKEIGILGHLDVVPEGTGWRFEPYQAVEKDGFVIGRGSSDNKGAVIMSLYVMRCMRDLGVSLDHTLRLICGFNEEAGMQDVEHYLKVREAPEFTIVCDGGWAMIIGEKGLLTANLNQKVSTGNLIAMEGGVASNSVPDTAWAKLVDADRESVAKLAAEHPDDVQVIREGSAVMIVARGIAAHAAFPEGSDSAIGKLNRLLTEYDLVTGDGAEAVRNLAEIFTDNYGTGLGIDFTDDISGRTTCVGGMISLKDGVLSQNINVRYAIRQKSEELLENLKEVCEGRGIVIEDLEYSAPRYTDPDAPVIKMLLDTCHEFLGEEYEPYTMGGGTHARKFPNALPYGPGGIKAENPFGHPHGADEAVHIDSLIRSMSVYAVALVRLDTML</sequence>
<evidence type="ECO:0000256" key="5">
    <source>
        <dbReference type="ARBA" id="ARBA00022801"/>
    </source>
</evidence>
<dbReference type="GO" id="GO:0006526">
    <property type="term" value="P:L-arginine biosynthetic process"/>
    <property type="evidence" value="ECO:0007669"/>
    <property type="project" value="TreeGrafter"/>
</dbReference>
<organism evidence="9 10">
    <name type="scientific">Cuneatibacter caecimuris</name>
    <dbReference type="NCBI Taxonomy" id="1796618"/>
    <lineage>
        <taxon>Bacteria</taxon>
        <taxon>Bacillati</taxon>
        <taxon>Bacillota</taxon>
        <taxon>Clostridia</taxon>
        <taxon>Lachnospirales</taxon>
        <taxon>Lachnospiraceae</taxon>
        <taxon>Cuneatibacter</taxon>
    </lineage>
</organism>
<keyword evidence="5" id="KW-0378">Hydrolase</keyword>
<dbReference type="NCBIfam" id="TIGR01887">
    <property type="entry name" value="dipeptidaselike"/>
    <property type="match status" value="1"/>
</dbReference>
<evidence type="ECO:0000256" key="7">
    <source>
        <dbReference type="ARBA" id="ARBA00022997"/>
    </source>
</evidence>
<dbReference type="InterPro" id="IPR010964">
    <property type="entry name" value="M20A_pepV-rel"/>
</dbReference>
<keyword evidence="3" id="KW-0645">Protease</keyword>
<evidence type="ECO:0000256" key="6">
    <source>
        <dbReference type="ARBA" id="ARBA00022833"/>
    </source>
</evidence>
<dbReference type="PANTHER" id="PTHR43808:SF31">
    <property type="entry name" value="N-ACETYL-L-CITRULLINE DEACETYLASE"/>
    <property type="match status" value="1"/>
</dbReference>
<keyword evidence="7" id="KW-0224">Dipeptidase</keyword>
<dbReference type="InterPro" id="IPR050072">
    <property type="entry name" value="Peptidase_M20A"/>
</dbReference>
<dbReference type="PROSITE" id="PS00758">
    <property type="entry name" value="ARGE_DAPE_CPG2_1"/>
    <property type="match status" value="1"/>
</dbReference>
<evidence type="ECO:0000256" key="3">
    <source>
        <dbReference type="ARBA" id="ARBA00022670"/>
    </source>
</evidence>
<evidence type="ECO:0000313" key="10">
    <source>
        <dbReference type="Proteomes" id="UP000292927"/>
    </source>
</evidence>
<evidence type="ECO:0000313" key="9">
    <source>
        <dbReference type="EMBL" id="RZS94264.1"/>
    </source>
</evidence>
<dbReference type="SUPFAM" id="SSF55031">
    <property type="entry name" value="Bacterial exopeptidase dimerisation domain"/>
    <property type="match status" value="1"/>
</dbReference>
<keyword evidence="8" id="KW-0482">Metalloprotease</keyword>
<dbReference type="InterPro" id="IPR001261">
    <property type="entry name" value="ArgE/DapE_CS"/>
</dbReference>
<gene>
    <name evidence="9" type="ORF">EV209_2102</name>
</gene>
<evidence type="ECO:0000256" key="1">
    <source>
        <dbReference type="ARBA" id="ARBA00001947"/>
    </source>
</evidence>
<keyword evidence="4" id="KW-0479">Metal-binding</keyword>
<dbReference type="EMBL" id="SGXF01000004">
    <property type="protein sequence ID" value="RZS94264.1"/>
    <property type="molecule type" value="Genomic_DNA"/>
</dbReference>
<dbReference type="AlphaFoldDB" id="A0A4Q7P384"/>
<dbReference type="PANTHER" id="PTHR43808">
    <property type="entry name" value="ACETYLORNITHINE DEACETYLASE"/>
    <property type="match status" value="1"/>
</dbReference>
<dbReference type="InterPro" id="IPR002933">
    <property type="entry name" value="Peptidase_M20"/>
</dbReference>
<dbReference type="GO" id="GO:0006508">
    <property type="term" value="P:proteolysis"/>
    <property type="evidence" value="ECO:0007669"/>
    <property type="project" value="UniProtKB-KW"/>
</dbReference>
<protein>
    <submittedName>
        <fullName evidence="9">Succinyl-diaminopimelate desuccinylase</fullName>
    </submittedName>
</protein>
<dbReference type="GO" id="GO:0008270">
    <property type="term" value="F:zinc ion binding"/>
    <property type="evidence" value="ECO:0007669"/>
    <property type="project" value="InterPro"/>
</dbReference>
<comment type="cofactor">
    <cofactor evidence="1">
        <name>Zn(2+)</name>
        <dbReference type="ChEBI" id="CHEBI:29105"/>
    </cofactor>
</comment>
<proteinExistence type="inferred from homology"/>
<dbReference type="GO" id="GO:0008777">
    <property type="term" value="F:acetylornithine deacetylase activity"/>
    <property type="evidence" value="ECO:0007669"/>
    <property type="project" value="TreeGrafter"/>
</dbReference>